<keyword evidence="1" id="KW-0812">Transmembrane</keyword>
<feature type="transmembrane region" description="Helical" evidence="1">
    <location>
        <begin position="16"/>
        <end position="36"/>
    </location>
</feature>
<reference evidence="2" key="1">
    <citation type="submission" date="2019-02" db="EMBL/GenBank/DDBJ databases">
        <authorList>
            <person name="Gruber-Vodicka R. H."/>
            <person name="Seah K. B. B."/>
        </authorList>
    </citation>
    <scope>NUCLEOTIDE SEQUENCE</scope>
    <source>
        <strain evidence="2">BECK_BZ125</strain>
    </source>
</reference>
<keyword evidence="1" id="KW-0472">Membrane</keyword>
<feature type="transmembrane region" description="Helical" evidence="1">
    <location>
        <begin position="300"/>
        <end position="321"/>
    </location>
</feature>
<feature type="transmembrane region" description="Helical" evidence="1">
    <location>
        <begin position="327"/>
        <end position="346"/>
    </location>
</feature>
<dbReference type="EMBL" id="CAADFT010000036">
    <property type="protein sequence ID" value="VFK44536.1"/>
    <property type="molecule type" value="Genomic_DNA"/>
</dbReference>
<feature type="transmembrane region" description="Helical" evidence="1">
    <location>
        <begin position="48"/>
        <end position="67"/>
    </location>
</feature>
<feature type="transmembrane region" description="Helical" evidence="1">
    <location>
        <begin position="217"/>
        <end position="241"/>
    </location>
</feature>
<proteinExistence type="predicted"/>
<name>A0A450YSP6_9GAMM</name>
<gene>
    <name evidence="2" type="ORF">BECKTC1821E_GA0114239_103635</name>
</gene>
<feature type="transmembrane region" description="Helical" evidence="1">
    <location>
        <begin position="247"/>
        <end position="270"/>
    </location>
</feature>
<keyword evidence="1" id="KW-1133">Transmembrane helix</keyword>
<accession>A0A450YSP6</accession>
<sequence length="405" mass="46919">MKLRNLISVNAKRMLALTYAILNLYLFYMSIVMVLFSDSPLGETFLLFMFAGILLPISFLLNGLLIIDDRLFGIRQIVLKLYTPLYGFLTKIKESSHRKVVILSDSILPKKERIFCFYRSNLIDIMAVFQLIAYNFILPFVVAPKFVSSLLSSPAFSSFSLIWFALGALANIFAVLTKSFRNKFAHNILLIISYDPGQSFQDREETVKAISFSVFRFVSYFLGTALGILFVNGAYQLLYIFGYSSEILNIIHASEYVYVLLFIFIIESFVKTLRRKNRIWSDFFVYGSIRKKRYTRKTSLSMYWFRVPITNIIMGYVFHLIAISFNLIFTTSLIFFALIFLMVFIIDNLQGRYLSLEKFSIMDSIIISMIASPFFLLHTFLASGLIFPVWDTPINSWVSLFAQYY</sequence>
<dbReference type="AlphaFoldDB" id="A0A450YSP6"/>
<organism evidence="2">
    <name type="scientific">Candidatus Kentrum sp. TC</name>
    <dbReference type="NCBI Taxonomy" id="2126339"/>
    <lineage>
        <taxon>Bacteria</taxon>
        <taxon>Pseudomonadati</taxon>
        <taxon>Pseudomonadota</taxon>
        <taxon>Gammaproteobacteria</taxon>
        <taxon>Candidatus Kentrum</taxon>
    </lineage>
</organism>
<feature type="transmembrane region" description="Helical" evidence="1">
    <location>
        <begin position="155"/>
        <end position="176"/>
    </location>
</feature>
<feature type="transmembrane region" description="Helical" evidence="1">
    <location>
        <begin position="366"/>
        <end position="390"/>
    </location>
</feature>
<evidence type="ECO:0000256" key="1">
    <source>
        <dbReference type="SAM" id="Phobius"/>
    </source>
</evidence>
<protein>
    <submittedName>
        <fullName evidence="2">Uncharacterized protein</fullName>
    </submittedName>
</protein>
<evidence type="ECO:0000313" key="2">
    <source>
        <dbReference type="EMBL" id="VFK44536.1"/>
    </source>
</evidence>
<feature type="transmembrane region" description="Helical" evidence="1">
    <location>
        <begin position="122"/>
        <end position="143"/>
    </location>
</feature>